<feature type="transmembrane region" description="Helical" evidence="1">
    <location>
        <begin position="47"/>
        <end position="67"/>
    </location>
</feature>
<dbReference type="Proteomes" id="UP001357452">
    <property type="component" value="Unassembled WGS sequence"/>
</dbReference>
<keyword evidence="3" id="KW-1185">Reference proteome</keyword>
<proteinExistence type="predicted"/>
<keyword evidence="1" id="KW-1133">Transmembrane helix</keyword>
<protein>
    <submittedName>
        <fullName evidence="2">Cytochrome d ubiquinol oxidase subunit II</fullName>
    </submittedName>
</protein>
<gene>
    <name evidence="2" type="ORF">V2H41_06420</name>
</gene>
<feature type="transmembrane region" description="Helical" evidence="1">
    <location>
        <begin position="116"/>
        <end position="133"/>
    </location>
</feature>
<evidence type="ECO:0000313" key="2">
    <source>
        <dbReference type="EMBL" id="MEE6186903.1"/>
    </source>
</evidence>
<comment type="caution">
    <text evidence="2">The sequence shown here is derived from an EMBL/GenBank/DDBJ whole genome shotgun (WGS) entry which is preliminary data.</text>
</comment>
<accession>A0ABU7RG11</accession>
<reference evidence="2 3" key="1">
    <citation type="submission" date="2024-01" db="EMBL/GenBank/DDBJ databases">
        <title>Niabella digestum sp. nov., isolated from waste digestion system.</title>
        <authorList>
            <person name="Zhang L."/>
        </authorList>
    </citation>
    <scope>NUCLEOTIDE SEQUENCE [LARGE SCALE GENOMIC DNA]</scope>
    <source>
        <strain evidence="2 3">A18</strain>
    </source>
</reference>
<keyword evidence="1" id="KW-0812">Transmembrane</keyword>
<feature type="transmembrane region" description="Helical" evidence="1">
    <location>
        <begin position="79"/>
        <end position="96"/>
    </location>
</feature>
<dbReference type="RefSeq" id="WP_330974312.1">
    <property type="nucleotide sequence ID" value="NZ_JAZGLY010000003.1"/>
</dbReference>
<organism evidence="2 3">
    <name type="scientific">Niabella digestorum</name>
    <dbReference type="NCBI Taxonomy" id="3117701"/>
    <lineage>
        <taxon>Bacteria</taxon>
        <taxon>Pseudomonadati</taxon>
        <taxon>Bacteroidota</taxon>
        <taxon>Chitinophagia</taxon>
        <taxon>Chitinophagales</taxon>
        <taxon>Chitinophagaceae</taxon>
        <taxon>Niabella</taxon>
    </lineage>
</organism>
<evidence type="ECO:0000256" key="1">
    <source>
        <dbReference type="SAM" id="Phobius"/>
    </source>
</evidence>
<sequence length="147" mass="17151">MKRNYLLLIFVLVFLAVLSGKLTAGMSFVGRLGIGFFYKQFSFLKTWWQAALIYFGSMILVGILLYLIDKLLDGRKRKLILLSLFLLSLAGLYFTYHDFRTNLTYRWLGERFHLGIYLYWIGWCIISLFFALTPKKQVVEAAPPTNE</sequence>
<dbReference type="EMBL" id="JAZGLY010000003">
    <property type="protein sequence ID" value="MEE6186903.1"/>
    <property type="molecule type" value="Genomic_DNA"/>
</dbReference>
<evidence type="ECO:0000313" key="3">
    <source>
        <dbReference type="Proteomes" id="UP001357452"/>
    </source>
</evidence>
<name>A0ABU7RG11_9BACT</name>
<keyword evidence="1" id="KW-0472">Membrane</keyword>